<reference evidence="2" key="1">
    <citation type="journal article" date="2023" name="G3 (Bethesda)">
        <title>Genome assembly and association tests identify interacting loci associated with vigor, precocity, and sex in interspecific pistachio rootstocks.</title>
        <authorList>
            <person name="Palmer W."/>
            <person name="Jacygrad E."/>
            <person name="Sagayaradj S."/>
            <person name="Cavanaugh K."/>
            <person name="Han R."/>
            <person name="Bertier L."/>
            <person name="Beede B."/>
            <person name="Kafkas S."/>
            <person name="Golino D."/>
            <person name="Preece J."/>
            <person name="Michelmore R."/>
        </authorList>
    </citation>
    <scope>NUCLEOTIDE SEQUENCE [LARGE SCALE GENOMIC DNA]</scope>
</reference>
<evidence type="ECO:0000313" key="2">
    <source>
        <dbReference type="Proteomes" id="UP001163603"/>
    </source>
</evidence>
<dbReference type="Proteomes" id="UP001163603">
    <property type="component" value="Chromosome 4"/>
</dbReference>
<name>A0ACC0YWD8_9ROSI</name>
<protein>
    <submittedName>
        <fullName evidence="1">Uncharacterized protein</fullName>
    </submittedName>
</protein>
<comment type="caution">
    <text evidence="1">The sequence shown here is derived from an EMBL/GenBank/DDBJ whole genome shotgun (WGS) entry which is preliminary data.</text>
</comment>
<accession>A0ACC0YWD8</accession>
<keyword evidence="2" id="KW-1185">Reference proteome</keyword>
<sequence>MSFPAQRNGFLKGCKGIIGLDGTHLKGPYRGVLISTVTLDLNNLFPVAVSICEVENSCSWGWLLELLRGYLGDDNDNPITFMSDRQKGLIQL</sequence>
<gene>
    <name evidence="1" type="ORF">Pint_17648</name>
</gene>
<dbReference type="EMBL" id="CM047739">
    <property type="protein sequence ID" value="KAJ0043059.1"/>
    <property type="molecule type" value="Genomic_DNA"/>
</dbReference>
<proteinExistence type="predicted"/>
<evidence type="ECO:0000313" key="1">
    <source>
        <dbReference type="EMBL" id="KAJ0043059.1"/>
    </source>
</evidence>
<organism evidence="1 2">
    <name type="scientific">Pistacia integerrima</name>
    <dbReference type="NCBI Taxonomy" id="434235"/>
    <lineage>
        <taxon>Eukaryota</taxon>
        <taxon>Viridiplantae</taxon>
        <taxon>Streptophyta</taxon>
        <taxon>Embryophyta</taxon>
        <taxon>Tracheophyta</taxon>
        <taxon>Spermatophyta</taxon>
        <taxon>Magnoliopsida</taxon>
        <taxon>eudicotyledons</taxon>
        <taxon>Gunneridae</taxon>
        <taxon>Pentapetalae</taxon>
        <taxon>rosids</taxon>
        <taxon>malvids</taxon>
        <taxon>Sapindales</taxon>
        <taxon>Anacardiaceae</taxon>
        <taxon>Pistacia</taxon>
    </lineage>
</organism>